<feature type="domain" description="Glycosyltransferase subfamily 4-like N-terminal" evidence="4">
    <location>
        <begin position="44"/>
        <end position="149"/>
    </location>
</feature>
<dbReference type="Pfam" id="PF13439">
    <property type="entry name" value="Glyco_transf_4"/>
    <property type="match status" value="1"/>
</dbReference>
<keyword evidence="1" id="KW-0328">Glycosyltransferase</keyword>
<dbReference type="InterPro" id="IPR028098">
    <property type="entry name" value="Glyco_trans_4-like_N"/>
</dbReference>
<organism evidence="5 6">
    <name type="scientific">Tessaracoccus lubricantis</name>
    <dbReference type="NCBI Taxonomy" id="545543"/>
    <lineage>
        <taxon>Bacteria</taxon>
        <taxon>Bacillati</taxon>
        <taxon>Actinomycetota</taxon>
        <taxon>Actinomycetes</taxon>
        <taxon>Propionibacteriales</taxon>
        <taxon>Propionibacteriaceae</taxon>
        <taxon>Tessaracoccus</taxon>
    </lineage>
</organism>
<evidence type="ECO:0000259" key="3">
    <source>
        <dbReference type="Pfam" id="PF00534"/>
    </source>
</evidence>
<accession>A0ABP9FGZ1</accession>
<keyword evidence="6" id="KW-1185">Reference proteome</keyword>
<evidence type="ECO:0000256" key="2">
    <source>
        <dbReference type="ARBA" id="ARBA00022679"/>
    </source>
</evidence>
<feature type="domain" description="Glycosyl transferase family 1" evidence="3">
    <location>
        <begin position="160"/>
        <end position="279"/>
    </location>
</feature>
<dbReference type="Pfam" id="PF00534">
    <property type="entry name" value="Glycos_transf_1"/>
    <property type="match status" value="1"/>
</dbReference>
<keyword evidence="2" id="KW-0808">Transferase</keyword>
<dbReference type="InterPro" id="IPR001296">
    <property type="entry name" value="Glyco_trans_1"/>
</dbReference>
<evidence type="ECO:0000256" key="1">
    <source>
        <dbReference type="ARBA" id="ARBA00022676"/>
    </source>
</evidence>
<dbReference type="InterPro" id="IPR050194">
    <property type="entry name" value="Glycosyltransferase_grp1"/>
</dbReference>
<dbReference type="Gene3D" id="3.40.50.2000">
    <property type="entry name" value="Glycogen Phosphorylase B"/>
    <property type="match status" value="2"/>
</dbReference>
<dbReference type="Proteomes" id="UP001501521">
    <property type="component" value="Unassembled WGS sequence"/>
</dbReference>
<dbReference type="PANTHER" id="PTHR45947">
    <property type="entry name" value="SULFOQUINOVOSYL TRANSFERASE SQD2"/>
    <property type="match status" value="1"/>
</dbReference>
<protein>
    <submittedName>
        <fullName evidence="5">Glycosyltransferase</fullName>
    </submittedName>
</protein>
<dbReference type="PANTHER" id="PTHR45947:SF3">
    <property type="entry name" value="SULFOQUINOVOSYL TRANSFERASE SQD2"/>
    <property type="match status" value="1"/>
</dbReference>
<comment type="caution">
    <text evidence="5">The sequence shown here is derived from an EMBL/GenBank/DDBJ whole genome shotgun (WGS) entry which is preliminary data.</text>
</comment>
<evidence type="ECO:0000313" key="6">
    <source>
        <dbReference type="Proteomes" id="UP001501521"/>
    </source>
</evidence>
<gene>
    <name evidence="5" type="ORF">GCM10025789_19930</name>
</gene>
<name>A0ABP9FGZ1_9ACTN</name>
<sequence length="352" mass="38598">MTTTEARPLGGLRVCLYSGAGKLMERSGVGSAMRHQAKMLRNLGSQLVKLWKRPDIVQLNTIFPDSVLVGLMAKALGIPVVVFAHSTREDFEQSWVGARTFAPLFEKWLGVVYRRGDVVVTPTPYSRGIIENYRITAPIRVLTNGVDTRFFSGGDEARGRFRRKHGIASDRRVVLSVGHLMVRKGILEYVDLARSMPDVDFFWAGTAPNAAMTPDVRAALANTPANLHLLGHIPPDEVRDAYAGADLFCFMSHEETQGIVVLEALSSGVPVLVRDIPVYDGWLHEVAVHRAATTEEFEASARAILSGEAPDLTEAGRLLAAQHDLLEVSTDLAAVHRDLLARHAGHRRAIEA</sequence>
<reference evidence="6" key="1">
    <citation type="journal article" date="2019" name="Int. J. Syst. Evol. Microbiol.">
        <title>The Global Catalogue of Microorganisms (GCM) 10K type strain sequencing project: providing services to taxonomists for standard genome sequencing and annotation.</title>
        <authorList>
            <consortium name="The Broad Institute Genomics Platform"/>
            <consortium name="The Broad Institute Genome Sequencing Center for Infectious Disease"/>
            <person name="Wu L."/>
            <person name="Ma J."/>
        </authorList>
    </citation>
    <scope>NUCLEOTIDE SEQUENCE [LARGE SCALE GENOMIC DNA]</scope>
    <source>
        <strain evidence="6">JCM 19125</strain>
    </source>
</reference>
<evidence type="ECO:0000259" key="4">
    <source>
        <dbReference type="Pfam" id="PF13439"/>
    </source>
</evidence>
<dbReference type="EMBL" id="BAABLV010000031">
    <property type="protein sequence ID" value="GAA4901283.1"/>
    <property type="molecule type" value="Genomic_DNA"/>
</dbReference>
<evidence type="ECO:0000313" key="5">
    <source>
        <dbReference type="EMBL" id="GAA4901283.1"/>
    </source>
</evidence>
<dbReference type="SUPFAM" id="SSF53756">
    <property type="entry name" value="UDP-Glycosyltransferase/glycogen phosphorylase"/>
    <property type="match status" value="1"/>
</dbReference>
<proteinExistence type="predicted"/>